<evidence type="ECO:0000256" key="3">
    <source>
        <dbReference type="ARBA" id="ARBA00022840"/>
    </source>
</evidence>
<name>L0ACK5_CALLD</name>
<organism evidence="5 6">
    <name type="scientific">Caldisphaera lagunensis (strain DSM 15908 / JCM 11604 / ANMR 0165 / IC-154)</name>
    <dbReference type="NCBI Taxonomy" id="1056495"/>
    <lineage>
        <taxon>Archaea</taxon>
        <taxon>Thermoproteota</taxon>
        <taxon>Thermoprotei</taxon>
        <taxon>Acidilobales</taxon>
        <taxon>Caldisphaeraceae</taxon>
        <taxon>Caldisphaera</taxon>
    </lineage>
</organism>
<dbReference type="PANTHER" id="PTHR43067:SF3">
    <property type="entry name" value="MALTOSE ABC TRANSPORTER, ATP-BINDING PROTEIN"/>
    <property type="match status" value="1"/>
</dbReference>
<evidence type="ECO:0000313" key="6">
    <source>
        <dbReference type="Proteomes" id="UP000010469"/>
    </source>
</evidence>
<reference evidence="6" key="1">
    <citation type="submission" date="2012-03" db="EMBL/GenBank/DDBJ databases">
        <title>Complete genome of Caldisphaera lagunensis DSM 15908.</title>
        <authorList>
            <person name="Lucas S."/>
            <person name="Copeland A."/>
            <person name="Lapidus A."/>
            <person name="Glavina del Rio T."/>
            <person name="Dalin E."/>
            <person name="Tice H."/>
            <person name="Bruce D."/>
            <person name="Goodwin L."/>
            <person name="Pitluck S."/>
            <person name="Peters L."/>
            <person name="Mikhailova N."/>
            <person name="Teshima H."/>
            <person name="Kyrpides N."/>
            <person name="Mavromatis K."/>
            <person name="Ivanova N."/>
            <person name="Brettin T."/>
            <person name="Detter J.C."/>
            <person name="Han C."/>
            <person name="Larimer F."/>
            <person name="Land M."/>
            <person name="Hauser L."/>
            <person name="Markowitz V."/>
            <person name="Cheng J.-F."/>
            <person name="Hugenholtz P."/>
            <person name="Woyke T."/>
            <person name="Wu D."/>
            <person name="Spring S."/>
            <person name="Schroeder M."/>
            <person name="Brambilla E."/>
            <person name="Klenk H.-P."/>
            <person name="Eisen J.A."/>
        </authorList>
    </citation>
    <scope>NUCLEOTIDE SEQUENCE [LARGE SCALE GENOMIC DNA]</scope>
    <source>
        <strain evidence="6">DSM 15908 / JCM 11604 / IC-154</strain>
    </source>
</reference>
<evidence type="ECO:0000256" key="1">
    <source>
        <dbReference type="ARBA" id="ARBA00022448"/>
    </source>
</evidence>
<dbReference type="GeneID" id="14212328"/>
<dbReference type="SUPFAM" id="SSF52540">
    <property type="entry name" value="P-loop containing nucleoside triphosphate hydrolases"/>
    <property type="match status" value="1"/>
</dbReference>
<dbReference type="Gene3D" id="3.40.50.300">
    <property type="entry name" value="P-loop containing nucleotide triphosphate hydrolases"/>
    <property type="match status" value="1"/>
</dbReference>
<keyword evidence="3 5" id="KW-0067">ATP-binding</keyword>
<dbReference type="InterPro" id="IPR013563">
    <property type="entry name" value="Oligopep_ABC_C"/>
</dbReference>
<evidence type="ECO:0000259" key="4">
    <source>
        <dbReference type="PROSITE" id="PS50893"/>
    </source>
</evidence>
<dbReference type="CDD" id="cd03257">
    <property type="entry name" value="ABC_NikE_OppD_transporters"/>
    <property type="match status" value="1"/>
</dbReference>
<dbReference type="InParanoid" id="L0ACK5"/>
<dbReference type="AlphaFoldDB" id="L0ACK5"/>
<dbReference type="InterPro" id="IPR027417">
    <property type="entry name" value="P-loop_NTPase"/>
</dbReference>
<gene>
    <name evidence="5" type="ordered locus">Calag_1068</name>
</gene>
<keyword evidence="6" id="KW-1185">Reference proteome</keyword>
<dbReference type="GO" id="GO:0016887">
    <property type="term" value="F:ATP hydrolysis activity"/>
    <property type="evidence" value="ECO:0007669"/>
    <property type="project" value="InterPro"/>
</dbReference>
<dbReference type="PROSITE" id="PS50893">
    <property type="entry name" value="ABC_TRANSPORTER_2"/>
    <property type="match status" value="1"/>
</dbReference>
<accession>L0ACK5</accession>
<dbReference type="FunFam" id="3.40.50.300:FF:000016">
    <property type="entry name" value="Oligopeptide ABC transporter ATP-binding component"/>
    <property type="match status" value="1"/>
</dbReference>
<dbReference type="SMART" id="SM00382">
    <property type="entry name" value="AAA"/>
    <property type="match status" value="1"/>
</dbReference>
<dbReference type="GO" id="GO:0005524">
    <property type="term" value="F:ATP binding"/>
    <property type="evidence" value="ECO:0007669"/>
    <property type="project" value="UniProtKB-KW"/>
</dbReference>
<feature type="domain" description="ABC transporter" evidence="4">
    <location>
        <begin position="6"/>
        <end position="251"/>
    </location>
</feature>
<dbReference type="Proteomes" id="UP000010469">
    <property type="component" value="Chromosome"/>
</dbReference>
<dbReference type="STRING" id="1056495.Calag_1068"/>
<dbReference type="InterPro" id="IPR017871">
    <property type="entry name" value="ABC_transporter-like_CS"/>
</dbReference>
<dbReference type="Pfam" id="PF00005">
    <property type="entry name" value="ABC_tran"/>
    <property type="match status" value="1"/>
</dbReference>
<dbReference type="GO" id="GO:0015833">
    <property type="term" value="P:peptide transport"/>
    <property type="evidence" value="ECO:0007669"/>
    <property type="project" value="InterPro"/>
</dbReference>
<dbReference type="eggNOG" id="arCOG00181">
    <property type="taxonomic scope" value="Archaea"/>
</dbReference>
<sequence length="313" mass="35490">MPILSIKNLSIHFYTPKGVRKAVDRVDLELNKGEVIGIAGESGSGKSTLALGIMRLITYPGRIVSGEIYFNGENILKMSEDEFNKKIRWKKIAMIFQGSMNGFTPVFKIGDQIREVMEIHEYNGDYESRIKELLNMVELDESVANKYPHELSGGMRQRAFIAMALALNPEILICDEPTTALDVITQAKIINLLKKLKKELNLSIIFITHDLALLSEISDKLYIMYAGGIMERGNSLDIYKNPKHPYTQLLIEAIADINKDYIKGIPGFMPDLANLPSGCRFSNRCPFVMDICKKKEPELKRLEGDRYVSCWLY</sequence>
<keyword evidence="2" id="KW-0547">Nucleotide-binding</keyword>
<dbReference type="PROSITE" id="PS00211">
    <property type="entry name" value="ABC_TRANSPORTER_1"/>
    <property type="match status" value="1"/>
</dbReference>
<evidence type="ECO:0000313" key="5">
    <source>
        <dbReference type="EMBL" id="AFZ70790.1"/>
    </source>
</evidence>
<dbReference type="HOGENOM" id="CLU_000604_1_23_2"/>
<dbReference type="RefSeq" id="WP_015232687.1">
    <property type="nucleotide sequence ID" value="NC_019791.1"/>
</dbReference>
<protein>
    <submittedName>
        <fullName evidence="5">Oligopeptide/dipeptide ABC transporter, ATP-binding protein</fullName>
    </submittedName>
</protein>
<dbReference type="FunCoup" id="L0ACK5">
    <property type="interactions" value="37"/>
</dbReference>
<evidence type="ECO:0000256" key="2">
    <source>
        <dbReference type="ARBA" id="ARBA00022741"/>
    </source>
</evidence>
<dbReference type="EMBL" id="CP003378">
    <property type="protein sequence ID" value="AFZ70790.1"/>
    <property type="molecule type" value="Genomic_DNA"/>
</dbReference>
<dbReference type="InterPro" id="IPR003593">
    <property type="entry name" value="AAA+_ATPase"/>
</dbReference>
<proteinExistence type="predicted"/>
<keyword evidence="1" id="KW-0813">Transport</keyword>
<dbReference type="PANTHER" id="PTHR43067">
    <property type="entry name" value="OLIGOPEPTIDE/DIPEPTIDE ABC TRANSPORTER, ATPASE SUBUNIT"/>
    <property type="match status" value="1"/>
</dbReference>
<dbReference type="OrthoDB" id="18209at2157"/>
<dbReference type="Pfam" id="PF08352">
    <property type="entry name" value="oligo_HPY"/>
    <property type="match status" value="1"/>
</dbReference>
<dbReference type="NCBIfam" id="TIGR01727">
    <property type="entry name" value="oligo_HPY"/>
    <property type="match status" value="1"/>
</dbReference>
<dbReference type="InterPro" id="IPR003439">
    <property type="entry name" value="ABC_transporter-like_ATP-bd"/>
</dbReference>
<dbReference type="KEGG" id="clg:Calag_1068"/>